<feature type="domain" description="Metallo-beta-lactamase" evidence="4">
    <location>
        <begin position="48"/>
        <end position="247"/>
    </location>
</feature>
<comment type="function">
    <text evidence="2">Counteracts the endogenous Pycsar antiviral defense system. Phosphodiesterase that enables metal-dependent hydrolysis of host cyclic nucleotide Pycsar defense signals such as cCMP and cUMP.</text>
</comment>
<protein>
    <recommendedName>
        <fullName evidence="4">Metallo-beta-lactamase domain-containing protein</fullName>
    </recommendedName>
</protein>
<evidence type="ECO:0000313" key="6">
    <source>
        <dbReference type="Proteomes" id="UP000295418"/>
    </source>
</evidence>
<dbReference type="RefSeq" id="WP_132418668.1">
    <property type="nucleotide sequence ID" value="NZ_SKFG01000013.1"/>
</dbReference>
<dbReference type="Proteomes" id="UP000295418">
    <property type="component" value="Unassembled WGS sequence"/>
</dbReference>
<comment type="catalytic activity">
    <reaction evidence="3">
        <text>3',5'-cyclic UMP + H2O = UMP + H(+)</text>
        <dbReference type="Rhea" id="RHEA:70575"/>
        <dbReference type="ChEBI" id="CHEBI:15377"/>
        <dbReference type="ChEBI" id="CHEBI:15378"/>
        <dbReference type="ChEBI" id="CHEBI:57865"/>
        <dbReference type="ChEBI" id="CHEBI:184387"/>
    </reaction>
    <physiologicalReaction direction="left-to-right" evidence="3">
        <dbReference type="Rhea" id="RHEA:70576"/>
    </physiologicalReaction>
</comment>
<reference evidence="5 6" key="1">
    <citation type="submission" date="2019-03" db="EMBL/GenBank/DDBJ databases">
        <authorList>
            <person name="Kim M.K.M."/>
        </authorList>
    </citation>
    <scope>NUCLEOTIDE SEQUENCE [LARGE SCALE GENOMIC DNA]</scope>
    <source>
        <strain evidence="5 6">18JY21-1</strain>
    </source>
</reference>
<dbReference type="PANTHER" id="PTHR42663">
    <property type="entry name" value="HYDROLASE C777.06C-RELATED-RELATED"/>
    <property type="match status" value="1"/>
</dbReference>
<dbReference type="SUPFAM" id="SSF56281">
    <property type="entry name" value="Metallo-hydrolase/oxidoreductase"/>
    <property type="match status" value="1"/>
</dbReference>
<evidence type="ECO:0000256" key="1">
    <source>
        <dbReference type="ARBA" id="ARBA00034221"/>
    </source>
</evidence>
<sequence length="278" mass="31815">MKMKYLGTAAAEGWPALFCQCEACAKAKQLGGKNVRTRSQCIVDDTLLIDFPPDTYMHMLNNQIDLPHIEHLIVTHTHQDHFYPLDLILRGFPYAHVLDRSKLHIYGNDQVGTMYDSALAAEGDSSDVRELVEFHEVTAFHPFQAGEYTITPLLASHDKREKCYIYIIERAGKRILYGNDTGNFPEATWEYLGNNNFRFDLASYDCTLIMYPEGKNHMGLSDTVQVTQRLKELNCVDEHTRYILTHFSHNGSLMHEEIEQEAAKHGFGVAYDGFEIEF</sequence>
<evidence type="ECO:0000259" key="4">
    <source>
        <dbReference type="Pfam" id="PF12706"/>
    </source>
</evidence>
<evidence type="ECO:0000256" key="2">
    <source>
        <dbReference type="ARBA" id="ARBA00034301"/>
    </source>
</evidence>
<dbReference type="EMBL" id="SKFG01000013">
    <property type="protein sequence ID" value="TCZ76301.1"/>
    <property type="molecule type" value="Genomic_DNA"/>
</dbReference>
<dbReference type="AlphaFoldDB" id="A0A4R4EDR5"/>
<evidence type="ECO:0000256" key="3">
    <source>
        <dbReference type="ARBA" id="ARBA00048505"/>
    </source>
</evidence>
<dbReference type="PANTHER" id="PTHR42663:SF6">
    <property type="entry name" value="HYDROLASE C777.06C-RELATED"/>
    <property type="match status" value="1"/>
</dbReference>
<name>A0A4R4EDR5_9BACL</name>
<dbReference type="Gene3D" id="3.60.15.10">
    <property type="entry name" value="Ribonuclease Z/Hydroxyacylglutathione hydrolase-like"/>
    <property type="match status" value="1"/>
</dbReference>
<organism evidence="5 6">
    <name type="scientific">Paenibacillus albiflavus</name>
    <dbReference type="NCBI Taxonomy" id="2545760"/>
    <lineage>
        <taxon>Bacteria</taxon>
        <taxon>Bacillati</taxon>
        <taxon>Bacillota</taxon>
        <taxon>Bacilli</taxon>
        <taxon>Bacillales</taxon>
        <taxon>Paenibacillaceae</taxon>
        <taxon>Paenibacillus</taxon>
    </lineage>
</organism>
<keyword evidence="6" id="KW-1185">Reference proteome</keyword>
<dbReference type="InterPro" id="IPR036866">
    <property type="entry name" value="RibonucZ/Hydroxyglut_hydro"/>
</dbReference>
<proteinExistence type="predicted"/>
<comment type="caution">
    <text evidence="5">The sequence shown here is derived from an EMBL/GenBank/DDBJ whole genome shotgun (WGS) entry which is preliminary data.</text>
</comment>
<comment type="catalytic activity">
    <reaction evidence="1">
        <text>3',5'-cyclic CMP + H2O = CMP + H(+)</text>
        <dbReference type="Rhea" id="RHEA:72675"/>
        <dbReference type="ChEBI" id="CHEBI:15377"/>
        <dbReference type="ChEBI" id="CHEBI:15378"/>
        <dbReference type="ChEBI" id="CHEBI:58003"/>
        <dbReference type="ChEBI" id="CHEBI:60377"/>
    </reaction>
    <physiologicalReaction direction="left-to-right" evidence="1">
        <dbReference type="Rhea" id="RHEA:72676"/>
    </physiologicalReaction>
</comment>
<dbReference type="Pfam" id="PF12706">
    <property type="entry name" value="Lactamase_B_2"/>
    <property type="match status" value="1"/>
</dbReference>
<gene>
    <name evidence="5" type="ORF">E0485_13940</name>
</gene>
<accession>A0A4R4EDR5</accession>
<evidence type="ECO:0000313" key="5">
    <source>
        <dbReference type="EMBL" id="TCZ76301.1"/>
    </source>
</evidence>
<dbReference type="InterPro" id="IPR001279">
    <property type="entry name" value="Metallo-B-lactamas"/>
</dbReference>
<dbReference type="OrthoDB" id="9781189at2"/>